<evidence type="ECO:0000313" key="2">
    <source>
        <dbReference type="EMBL" id="SFV61053.1"/>
    </source>
</evidence>
<feature type="domain" description="Lipid/polyisoprenoid-binding YceI-like" evidence="1">
    <location>
        <begin position="29"/>
        <end position="189"/>
    </location>
</feature>
<dbReference type="AlphaFoldDB" id="A0A1W1C5Q6"/>
<sequence length="203" mass="22697">MKKIILAMATAYSLSQAGGCLLTQTNQLNVNWKAYKTLAKIGVGGEFTDVSYSPNKLEGKNFRELLVGSKVTIDTRKIDTKNPARDETLVKFFFDKLSDNQVEGLITDIKASKRLKNEPRRGVVTISLTFNKKTLLIPMRYEYKDNKFSAEGDIDLADFGAISALKSINKSCFDLHKGKTWSDVTIKFSTIIKASLCDVKLKK</sequence>
<reference evidence="2" key="1">
    <citation type="submission" date="2016-10" db="EMBL/GenBank/DDBJ databases">
        <authorList>
            <person name="de Groot N.N."/>
        </authorList>
    </citation>
    <scope>NUCLEOTIDE SEQUENCE</scope>
</reference>
<gene>
    <name evidence="2" type="ORF">MNB_SV-9-627</name>
</gene>
<dbReference type="SUPFAM" id="SSF101874">
    <property type="entry name" value="YceI-like"/>
    <property type="match status" value="1"/>
</dbReference>
<dbReference type="InterPro" id="IPR007372">
    <property type="entry name" value="Lipid/polyisoprenoid-bd_YceI"/>
</dbReference>
<organism evidence="2">
    <name type="scientific">hydrothermal vent metagenome</name>
    <dbReference type="NCBI Taxonomy" id="652676"/>
    <lineage>
        <taxon>unclassified sequences</taxon>
        <taxon>metagenomes</taxon>
        <taxon>ecological metagenomes</taxon>
    </lineage>
</organism>
<protein>
    <recommendedName>
        <fullName evidence="1">Lipid/polyisoprenoid-binding YceI-like domain-containing protein</fullName>
    </recommendedName>
</protein>
<proteinExistence type="predicted"/>
<dbReference type="Pfam" id="PF04264">
    <property type="entry name" value="YceI"/>
    <property type="match status" value="1"/>
</dbReference>
<dbReference type="EMBL" id="FPHG01000045">
    <property type="protein sequence ID" value="SFV61053.1"/>
    <property type="molecule type" value="Genomic_DNA"/>
</dbReference>
<name>A0A1W1C5Q6_9ZZZZ</name>
<dbReference type="Gene3D" id="2.40.128.110">
    <property type="entry name" value="Lipid/polyisoprenoid-binding, YceI-like"/>
    <property type="match status" value="1"/>
</dbReference>
<dbReference type="InterPro" id="IPR036761">
    <property type="entry name" value="TTHA0802/YceI-like_sf"/>
</dbReference>
<evidence type="ECO:0000259" key="1">
    <source>
        <dbReference type="Pfam" id="PF04264"/>
    </source>
</evidence>
<accession>A0A1W1C5Q6</accession>